<protein>
    <submittedName>
        <fullName evidence="1">Uncharacterized protein</fullName>
    </submittedName>
</protein>
<dbReference type="EMBL" id="CACTIH010003758">
    <property type="protein sequence ID" value="CAA2984285.1"/>
    <property type="molecule type" value="Genomic_DNA"/>
</dbReference>
<organism evidence="1 2">
    <name type="scientific">Olea europaea subsp. europaea</name>
    <dbReference type="NCBI Taxonomy" id="158383"/>
    <lineage>
        <taxon>Eukaryota</taxon>
        <taxon>Viridiplantae</taxon>
        <taxon>Streptophyta</taxon>
        <taxon>Embryophyta</taxon>
        <taxon>Tracheophyta</taxon>
        <taxon>Spermatophyta</taxon>
        <taxon>Magnoliopsida</taxon>
        <taxon>eudicotyledons</taxon>
        <taxon>Gunneridae</taxon>
        <taxon>Pentapetalae</taxon>
        <taxon>asterids</taxon>
        <taxon>lamiids</taxon>
        <taxon>Lamiales</taxon>
        <taxon>Oleaceae</taxon>
        <taxon>Oleeae</taxon>
        <taxon>Olea</taxon>
    </lineage>
</organism>
<proteinExistence type="predicted"/>
<reference evidence="1 2" key="1">
    <citation type="submission" date="2019-12" db="EMBL/GenBank/DDBJ databases">
        <authorList>
            <person name="Alioto T."/>
            <person name="Alioto T."/>
            <person name="Gomez Garrido J."/>
        </authorList>
    </citation>
    <scope>NUCLEOTIDE SEQUENCE [LARGE SCALE GENOMIC DNA]</scope>
</reference>
<evidence type="ECO:0000313" key="1">
    <source>
        <dbReference type="EMBL" id="CAA2984285.1"/>
    </source>
</evidence>
<comment type="caution">
    <text evidence="1">The sequence shown here is derived from an EMBL/GenBank/DDBJ whole genome shotgun (WGS) entry which is preliminary data.</text>
</comment>
<sequence>MEQGISEEVKVKFVGGEISIIVCSDKRLIVSNKTAFLACGKGEPFREDPPHNSLRL</sequence>
<gene>
    <name evidence="1" type="ORF">OLEA9_A101170</name>
</gene>
<dbReference type="AlphaFoldDB" id="A0A8S0RVZ4"/>
<evidence type="ECO:0000313" key="2">
    <source>
        <dbReference type="Proteomes" id="UP000594638"/>
    </source>
</evidence>
<keyword evidence="2" id="KW-1185">Reference proteome</keyword>
<accession>A0A8S0RVZ4</accession>
<dbReference type="Gramene" id="OE9A101170T1">
    <property type="protein sequence ID" value="OE9A101170C1"/>
    <property type="gene ID" value="OE9A101170"/>
</dbReference>
<dbReference type="Proteomes" id="UP000594638">
    <property type="component" value="Unassembled WGS sequence"/>
</dbReference>
<feature type="non-terminal residue" evidence="1">
    <location>
        <position position="56"/>
    </location>
</feature>
<name>A0A8S0RVZ4_OLEEU</name>